<dbReference type="GeneID" id="110784902"/>
<gene>
    <name evidence="11" type="primary">LOC110784902</name>
</gene>
<dbReference type="InterPro" id="IPR001471">
    <property type="entry name" value="AP2/ERF_dom"/>
</dbReference>
<protein>
    <submittedName>
        <fullName evidence="11">AP2/ERF and B3 domain-containing transcription factor At1g50680-like</fullName>
    </submittedName>
</protein>
<accession>A0ABM3R1U3</accession>
<dbReference type="InterPro" id="IPR036955">
    <property type="entry name" value="AP2/ERF_dom_sf"/>
</dbReference>
<comment type="subcellular location">
    <subcellularLocation>
        <location evidence="1">Nucleus</location>
    </subcellularLocation>
</comment>
<dbReference type="PROSITE" id="PS51032">
    <property type="entry name" value="AP2_ERF"/>
    <property type="match status" value="1"/>
</dbReference>
<keyword evidence="4" id="KW-0238">DNA-binding</keyword>
<keyword evidence="5" id="KW-0804">Transcription</keyword>
<evidence type="ECO:0000259" key="8">
    <source>
        <dbReference type="PROSITE" id="PS50863"/>
    </source>
</evidence>
<dbReference type="Gene3D" id="2.40.330.10">
    <property type="entry name" value="DNA-binding pseudobarrel domain"/>
    <property type="match status" value="1"/>
</dbReference>
<evidence type="ECO:0000256" key="3">
    <source>
        <dbReference type="ARBA" id="ARBA00023015"/>
    </source>
</evidence>
<reference evidence="10" key="1">
    <citation type="journal article" date="2021" name="Nat. Commun.">
        <title>Genomic analyses provide insights into spinach domestication and the genetic basis of agronomic traits.</title>
        <authorList>
            <person name="Cai X."/>
            <person name="Sun X."/>
            <person name="Xu C."/>
            <person name="Sun H."/>
            <person name="Wang X."/>
            <person name="Ge C."/>
            <person name="Zhang Z."/>
            <person name="Wang Q."/>
            <person name="Fei Z."/>
            <person name="Jiao C."/>
            <person name="Wang Q."/>
        </authorList>
    </citation>
    <scope>NUCLEOTIDE SEQUENCE [LARGE SCALE GENOMIC DNA]</scope>
    <source>
        <strain evidence="10">cv. Varoflay</strain>
    </source>
</reference>
<evidence type="ECO:0000256" key="6">
    <source>
        <dbReference type="ARBA" id="ARBA00023242"/>
    </source>
</evidence>
<dbReference type="InterPro" id="IPR044800">
    <property type="entry name" value="LEC2-like"/>
</dbReference>
<evidence type="ECO:0000256" key="2">
    <source>
        <dbReference type="ARBA" id="ARBA00009089"/>
    </source>
</evidence>
<keyword evidence="10" id="KW-1185">Reference proteome</keyword>
<feature type="domain" description="AP2/ERF" evidence="9">
    <location>
        <begin position="45"/>
        <end position="103"/>
    </location>
</feature>
<evidence type="ECO:0000256" key="4">
    <source>
        <dbReference type="ARBA" id="ARBA00023125"/>
    </source>
</evidence>
<feature type="domain" description="TF-B3" evidence="8">
    <location>
        <begin position="169"/>
        <end position="291"/>
    </location>
</feature>
<keyword evidence="6" id="KW-0539">Nucleus</keyword>
<organism evidence="10 11">
    <name type="scientific">Spinacia oleracea</name>
    <name type="common">Spinach</name>
    <dbReference type="NCBI Taxonomy" id="3562"/>
    <lineage>
        <taxon>Eukaryota</taxon>
        <taxon>Viridiplantae</taxon>
        <taxon>Streptophyta</taxon>
        <taxon>Embryophyta</taxon>
        <taxon>Tracheophyta</taxon>
        <taxon>Spermatophyta</taxon>
        <taxon>Magnoliopsida</taxon>
        <taxon>eudicotyledons</taxon>
        <taxon>Gunneridae</taxon>
        <taxon>Pentapetalae</taxon>
        <taxon>Caryophyllales</taxon>
        <taxon>Chenopodiaceae</taxon>
        <taxon>Chenopodioideae</taxon>
        <taxon>Anserineae</taxon>
        <taxon>Spinacia</taxon>
    </lineage>
</organism>
<dbReference type="CDD" id="cd00018">
    <property type="entry name" value="AP2"/>
    <property type="match status" value="1"/>
</dbReference>
<keyword evidence="3" id="KW-0805">Transcription regulation</keyword>
<evidence type="ECO:0000259" key="9">
    <source>
        <dbReference type="PROSITE" id="PS51032"/>
    </source>
</evidence>
<dbReference type="Gene3D" id="3.30.730.10">
    <property type="entry name" value="AP2/ERF domain"/>
    <property type="match status" value="1"/>
</dbReference>
<evidence type="ECO:0000256" key="1">
    <source>
        <dbReference type="ARBA" id="ARBA00004123"/>
    </source>
</evidence>
<feature type="region of interest" description="Disordered" evidence="7">
    <location>
        <begin position="16"/>
        <end position="38"/>
    </location>
</feature>
<dbReference type="Proteomes" id="UP000813463">
    <property type="component" value="Chromosome 6"/>
</dbReference>
<proteinExistence type="inferred from homology"/>
<dbReference type="InterPro" id="IPR015300">
    <property type="entry name" value="DNA-bd_pseudobarrel_sf"/>
</dbReference>
<dbReference type="Pfam" id="PF02362">
    <property type="entry name" value="B3"/>
    <property type="match status" value="1"/>
</dbReference>
<comment type="similarity">
    <text evidence="2">Belongs to the AP2/ERF transcription factor family. RAV subfamily.</text>
</comment>
<evidence type="ECO:0000256" key="7">
    <source>
        <dbReference type="SAM" id="MobiDB-lite"/>
    </source>
</evidence>
<feature type="compositionally biased region" description="Low complexity" evidence="7">
    <location>
        <begin position="16"/>
        <end position="27"/>
    </location>
</feature>
<dbReference type="PANTHER" id="PTHR31140">
    <property type="entry name" value="B3 DOMAIN-CONTAINING TRANSCRIPTION FACTOR ABI3"/>
    <property type="match status" value="1"/>
</dbReference>
<dbReference type="CDD" id="cd10017">
    <property type="entry name" value="B3_DNA"/>
    <property type="match status" value="1"/>
</dbReference>
<reference evidence="11" key="2">
    <citation type="submission" date="2025-08" db="UniProtKB">
        <authorList>
            <consortium name="RefSeq"/>
        </authorList>
    </citation>
    <scope>IDENTIFICATION</scope>
    <source>
        <tissue evidence="11">Leaf</tissue>
    </source>
</reference>
<dbReference type="SMART" id="SM01019">
    <property type="entry name" value="B3"/>
    <property type="match status" value="1"/>
</dbReference>
<dbReference type="PROSITE" id="PS50863">
    <property type="entry name" value="B3"/>
    <property type="match status" value="1"/>
</dbReference>
<dbReference type="SMART" id="SM00380">
    <property type="entry name" value="AP2"/>
    <property type="match status" value="1"/>
</dbReference>
<evidence type="ECO:0000256" key="5">
    <source>
        <dbReference type="ARBA" id="ARBA00023163"/>
    </source>
</evidence>
<evidence type="ECO:0000313" key="10">
    <source>
        <dbReference type="Proteomes" id="UP000813463"/>
    </source>
</evidence>
<dbReference type="SUPFAM" id="SSF54171">
    <property type="entry name" value="DNA-binding domain"/>
    <property type="match status" value="1"/>
</dbReference>
<dbReference type="RefSeq" id="XP_056689586.1">
    <property type="nucleotide sequence ID" value="XM_056833608.1"/>
</dbReference>
<evidence type="ECO:0000313" key="11">
    <source>
        <dbReference type="RefSeq" id="XP_056689586.1"/>
    </source>
</evidence>
<name>A0ABM3R1U3_SPIOL</name>
<dbReference type="InterPro" id="IPR003340">
    <property type="entry name" value="B3_DNA-bd"/>
</dbReference>
<dbReference type="SUPFAM" id="SSF101936">
    <property type="entry name" value="DNA-binding pseudobarrel domain"/>
    <property type="match status" value="1"/>
</dbReference>
<dbReference type="InterPro" id="IPR016177">
    <property type="entry name" value="DNA-bd_dom_sf"/>
</dbReference>
<sequence>MEDGTLLITITETEALDSTSSNSNSSSQRPKSFKRPNKQIAGSSRFKGVVYQQNGHWGAQIYANHSRIWLGTFKTEADAATAYDSASIMFRQRNLDEAHRNFPWTTINMYEPNFQAQYTTDQILNMIKDGSYPTKFSEYLYSISQVSNGQSNYSNNQNERKGYFCRELFRKELTPSDVGKLNRLVIPKRHALKYFPVKINIGRKFGVCEEDEHEGRDMELVLYDNKMKSWKFRYCYWKSSQSFVFTSGWNRFVRVKELEAKDIVTFYMCELKENNGQDVKKFWMIDIVKYNAINQTSIVDDGTLLVQEAVVETKKDKRIMLFGVSISSANSDEEI</sequence>
<dbReference type="PANTHER" id="PTHR31140:SF58">
    <property type="entry name" value="DNA-BINDING PROTEIN RAV1"/>
    <property type="match status" value="1"/>
</dbReference>